<dbReference type="AlphaFoldDB" id="A0A0D2B062"/>
<dbReference type="GO" id="GO:0005634">
    <property type="term" value="C:nucleus"/>
    <property type="evidence" value="ECO:0007669"/>
    <property type="project" value="TreeGrafter"/>
</dbReference>
<sequence>MAVQTGQLDYEDKHVHRVYEEIASHFSATRYKPWPVVDWFLRGLPVGSVGLDIGCGNGKYLTVNKDVFVIASDRHAQSPFSRVKDMSDCSTRSKALVDIASQHQPHNALVADTLNLPHPDSRFDFAISIAVIHHLSTKERRIEAISRILQTLKPPSENADSGQALIFVWALEQKSSRRGWDKGDNQDVLVPWVLKPDHGADSESPKTYHRYYHLYHEGELEDDAKTAGARIVKSGYDRDNWWVIIGRQG</sequence>
<dbReference type="GeneID" id="27336432"/>
<feature type="domain" description="Methyltransferase type 11" evidence="3">
    <location>
        <begin position="51"/>
        <end position="150"/>
    </location>
</feature>
<evidence type="ECO:0000256" key="2">
    <source>
        <dbReference type="ARBA" id="ARBA00022679"/>
    </source>
</evidence>
<dbReference type="Pfam" id="PF08241">
    <property type="entry name" value="Methyltransf_11"/>
    <property type="match status" value="1"/>
</dbReference>
<keyword evidence="1" id="KW-0489">Methyltransferase</keyword>
<dbReference type="Gene3D" id="3.40.50.150">
    <property type="entry name" value="Vaccinia Virus protein VP39"/>
    <property type="match status" value="1"/>
</dbReference>
<dbReference type="Proteomes" id="UP000053328">
    <property type="component" value="Unassembled WGS sequence"/>
</dbReference>
<dbReference type="InterPro" id="IPR051422">
    <property type="entry name" value="AlkB_tRNA_MeTrf/Diox"/>
</dbReference>
<dbReference type="STRING" id="91928.A0A0D2B062"/>
<gene>
    <name evidence="4" type="ORF">PV08_09349</name>
</gene>
<dbReference type="CDD" id="cd02440">
    <property type="entry name" value="AdoMet_MTases"/>
    <property type="match status" value="1"/>
</dbReference>
<dbReference type="EMBL" id="KN847498">
    <property type="protein sequence ID" value="KIW12075.1"/>
    <property type="molecule type" value="Genomic_DNA"/>
</dbReference>
<dbReference type="OrthoDB" id="271595at2759"/>
<organism evidence="4 5">
    <name type="scientific">Exophiala spinifera</name>
    <dbReference type="NCBI Taxonomy" id="91928"/>
    <lineage>
        <taxon>Eukaryota</taxon>
        <taxon>Fungi</taxon>
        <taxon>Dikarya</taxon>
        <taxon>Ascomycota</taxon>
        <taxon>Pezizomycotina</taxon>
        <taxon>Eurotiomycetes</taxon>
        <taxon>Chaetothyriomycetidae</taxon>
        <taxon>Chaetothyriales</taxon>
        <taxon>Herpotrichiellaceae</taxon>
        <taxon>Exophiala</taxon>
    </lineage>
</organism>
<dbReference type="HOGENOM" id="CLU_029501_2_0_1"/>
<dbReference type="GO" id="GO:0002098">
    <property type="term" value="P:tRNA wobble uridine modification"/>
    <property type="evidence" value="ECO:0007669"/>
    <property type="project" value="TreeGrafter"/>
</dbReference>
<reference evidence="4 5" key="1">
    <citation type="submission" date="2015-01" db="EMBL/GenBank/DDBJ databases">
        <title>The Genome Sequence of Exophiala spinifera CBS89968.</title>
        <authorList>
            <consortium name="The Broad Institute Genomics Platform"/>
            <person name="Cuomo C."/>
            <person name="de Hoog S."/>
            <person name="Gorbushina A."/>
            <person name="Stielow B."/>
            <person name="Teixiera M."/>
            <person name="Abouelleil A."/>
            <person name="Chapman S.B."/>
            <person name="Priest M."/>
            <person name="Young S.K."/>
            <person name="Wortman J."/>
            <person name="Nusbaum C."/>
            <person name="Birren B."/>
        </authorList>
    </citation>
    <scope>NUCLEOTIDE SEQUENCE [LARGE SCALE GENOMIC DNA]</scope>
    <source>
        <strain evidence="4 5">CBS 89968</strain>
    </source>
</reference>
<dbReference type="GO" id="GO:0000049">
    <property type="term" value="F:tRNA binding"/>
    <property type="evidence" value="ECO:0007669"/>
    <property type="project" value="TreeGrafter"/>
</dbReference>
<dbReference type="GO" id="GO:0005737">
    <property type="term" value="C:cytoplasm"/>
    <property type="evidence" value="ECO:0007669"/>
    <property type="project" value="TreeGrafter"/>
</dbReference>
<accession>A0A0D2B062</accession>
<dbReference type="PANTHER" id="PTHR13069:SF21">
    <property type="entry name" value="ALKYLATED DNA REPAIR PROTEIN ALKB HOMOLOG 8"/>
    <property type="match status" value="1"/>
</dbReference>
<evidence type="ECO:0000313" key="4">
    <source>
        <dbReference type="EMBL" id="KIW12075.1"/>
    </source>
</evidence>
<dbReference type="GO" id="GO:0008757">
    <property type="term" value="F:S-adenosylmethionine-dependent methyltransferase activity"/>
    <property type="evidence" value="ECO:0007669"/>
    <property type="project" value="InterPro"/>
</dbReference>
<dbReference type="InterPro" id="IPR013216">
    <property type="entry name" value="Methyltransf_11"/>
</dbReference>
<name>A0A0D2B062_9EURO</name>
<evidence type="ECO:0000256" key="1">
    <source>
        <dbReference type="ARBA" id="ARBA00022603"/>
    </source>
</evidence>
<evidence type="ECO:0000259" key="3">
    <source>
        <dbReference type="Pfam" id="PF08241"/>
    </source>
</evidence>
<dbReference type="PANTHER" id="PTHR13069">
    <property type="entry name" value="ALKYLATED DNA REPAIR PROTEIN ALKB HOMOLOG 8"/>
    <property type="match status" value="1"/>
</dbReference>
<protein>
    <recommendedName>
        <fullName evidence="3">Methyltransferase type 11 domain-containing protein</fullName>
    </recommendedName>
</protein>
<dbReference type="SUPFAM" id="SSF53335">
    <property type="entry name" value="S-adenosyl-L-methionine-dependent methyltransferases"/>
    <property type="match status" value="1"/>
</dbReference>
<dbReference type="GO" id="GO:0030488">
    <property type="term" value="P:tRNA methylation"/>
    <property type="evidence" value="ECO:0007669"/>
    <property type="project" value="TreeGrafter"/>
</dbReference>
<keyword evidence="2" id="KW-0808">Transferase</keyword>
<proteinExistence type="predicted"/>
<evidence type="ECO:0000313" key="5">
    <source>
        <dbReference type="Proteomes" id="UP000053328"/>
    </source>
</evidence>
<dbReference type="InterPro" id="IPR029063">
    <property type="entry name" value="SAM-dependent_MTases_sf"/>
</dbReference>
<keyword evidence="5" id="KW-1185">Reference proteome</keyword>
<dbReference type="VEuPathDB" id="FungiDB:PV08_09349"/>
<dbReference type="GO" id="GO:0106335">
    <property type="term" value="F:tRNA (5-carboxymethyluridine(34)-5-O)-methyltransferase activity"/>
    <property type="evidence" value="ECO:0007669"/>
    <property type="project" value="TreeGrafter"/>
</dbReference>
<dbReference type="RefSeq" id="XP_016232291.1">
    <property type="nucleotide sequence ID" value="XM_016383668.1"/>
</dbReference>